<dbReference type="PIRSF" id="PIRSF007028">
    <property type="entry name" value="UCP007028"/>
    <property type="match status" value="1"/>
</dbReference>
<reference evidence="1" key="1">
    <citation type="submission" date="2022-05" db="EMBL/GenBank/DDBJ databases">
        <title>An RpoN-dependent PEP-CTERM gene is involved in floc formation of an Aquincola tertiaricarbonis strain.</title>
        <authorList>
            <person name="Qiu D."/>
            <person name="Xia M."/>
        </authorList>
    </citation>
    <scope>NUCLEOTIDE SEQUENCE</scope>
    <source>
        <strain evidence="1">RN12</strain>
    </source>
</reference>
<dbReference type="RefSeq" id="WP_250198943.1">
    <property type="nucleotide sequence ID" value="NZ_CP097636.1"/>
</dbReference>
<dbReference type="Gene3D" id="3.30.70.100">
    <property type="match status" value="1"/>
</dbReference>
<dbReference type="InterPro" id="IPR009874">
    <property type="entry name" value="DUF1428"/>
</dbReference>
<gene>
    <name evidence="1" type="ORF">MW290_17260</name>
</gene>
<dbReference type="Pfam" id="PF07237">
    <property type="entry name" value="DUF1428"/>
    <property type="match status" value="1"/>
</dbReference>
<keyword evidence="2" id="KW-1185">Reference proteome</keyword>
<accession>A0ABY4SHR9</accession>
<dbReference type="SUPFAM" id="SSF54909">
    <property type="entry name" value="Dimeric alpha+beta barrel"/>
    <property type="match status" value="1"/>
</dbReference>
<organism evidence="1 2">
    <name type="scientific">Aquincola tertiaricarbonis</name>
    <dbReference type="NCBI Taxonomy" id="391953"/>
    <lineage>
        <taxon>Bacteria</taxon>
        <taxon>Pseudomonadati</taxon>
        <taxon>Pseudomonadota</taxon>
        <taxon>Betaproteobacteria</taxon>
        <taxon>Burkholderiales</taxon>
        <taxon>Sphaerotilaceae</taxon>
        <taxon>Aquincola</taxon>
    </lineage>
</organism>
<dbReference type="InterPro" id="IPR011008">
    <property type="entry name" value="Dimeric_a/b-barrel"/>
</dbReference>
<proteinExistence type="predicted"/>
<sequence>MSRYVDGFVVPVPRARLDDYRQLAEKAGAVWMEYGALAYCECVADDVKPGKLTSFPQSVQLKDDETVVFAYIVYESREARDRINAQVMADPRLADMDASNMPFDGQRMFWGGFAPLVTIGDTAG</sequence>
<dbReference type="EMBL" id="CP097636">
    <property type="protein sequence ID" value="URI10739.1"/>
    <property type="molecule type" value="Genomic_DNA"/>
</dbReference>
<protein>
    <submittedName>
        <fullName evidence="1">DUF1428 domain-containing protein</fullName>
    </submittedName>
</protein>
<name>A0ABY4SHR9_AQUTE</name>
<dbReference type="Proteomes" id="UP001056201">
    <property type="component" value="Chromosome 2"/>
</dbReference>
<evidence type="ECO:0000313" key="1">
    <source>
        <dbReference type="EMBL" id="URI10739.1"/>
    </source>
</evidence>
<evidence type="ECO:0000313" key="2">
    <source>
        <dbReference type="Proteomes" id="UP001056201"/>
    </source>
</evidence>